<protein>
    <submittedName>
        <fullName evidence="1">DUF1289 domain-containing protein</fullName>
    </submittedName>
</protein>
<accession>A0ABT5FC30</accession>
<organism evidence="1 2">
    <name type="scientific">Psychrosphaera algicola</name>
    <dbReference type="NCBI Taxonomy" id="3023714"/>
    <lineage>
        <taxon>Bacteria</taxon>
        <taxon>Pseudomonadati</taxon>
        <taxon>Pseudomonadota</taxon>
        <taxon>Gammaproteobacteria</taxon>
        <taxon>Alteromonadales</taxon>
        <taxon>Pseudoalteromonadaceae</taxon>
        <taxon>Psychrosphaera</taxon>
    </lineage>
</organism>
<dbReference type="Pfam" id="PF06945">
    <property type="entry name" value="DUF1289"/>
    <property type="match status" value="1"/>
</dbReference>
<evidence type="ECO:0000313" key="1">
    <source>
        <dbReference type="EMBL" id="MDC2889095.1"/>
    </source>
</evidence>
<reference evidence="1 2" key="1">
    <citation type="submission" date="2023-01" db="EMBL/GenBank/DDBJ databases">
        <title>Psychrosphaera sp. nov., isolated from marine algae.</title>
        <authorList>
            <person name="Bayburt H."/>
            <person name="Choi B.J."/>
            <person name="Kim J.M."/>
            <person name="Choi D.G."/>
            <person name="Jeon C.O."/>
        </authorList>
    </citation>
    <scope>NUCLEOTIDE SEQUENCE [LARGE SCALE GENOMIC DNA]</scope>
    <source>
        <strain evidence="1 2">G1-22</strain>
    </source>
</reference>
<comment type="caution">
    <text evidence="1">The sequence shown here is derived from an EMBL/GenBank/DDBJ whole genome shotgun (WGS) entry which is preliminary data.</text>
</comment>
<dbReference type="EMBL" id="JAQOMS010000002">
    <property type="protein sequence ID" value="MDC2889095.1"/>
    <property type="molecule type" value="Genomic_DNA"/>
</dbReference>
<dbReference type="PANTHER" id="PTHR35175:SF2">
    <property type="entry name" value="DUF1289 DOMAIN-CONTAINING PROTEIN"/>
    <property type="match status" value="1"/>
</dbReference>
<evidence type="ECO:0000313" key="2">
    <source>
        <dbReference type="Proteomes" id="UP001528411"/>
    </source>
</evidence>
<keyword evidence="2" id="KW-1185">Reference proteome</keyword>
<dbReference type="RefSeq" id="WP_272180605.1">
    <property type="nucleotide sequence ID" value="NZ_JAQOMS010000002.1"/>
</dbReference>
<dbReference type="PANTHER" id="PTHR35175">
    <property type="entry name" value="DUF1289 DOMAIN-CONTAINING PROTEIN"/>
    <property type="match status" value="1"/>
</dbReference>
<proteinExistence type="predicted"/>
<gene>
    <name evidence="1" type="ORF">PN838_10370</name>
</gene>
<dbReference type="Proteomes" id="UP001528411">
    <property type="component" value="Unassembled WGS sequence"/>
</dbReference>
<dbReference type="InterPro" id="IPR010710">
    <property type="entry name" value="DUF1289"/>
</dbReference>
<sequence>MTEISSPCIRNCCLNAEDVCLGCFRTITEICAWTSYTNKERENVLAKCGSRQLDMIDKQEKSTKVQPNSK</sequence>
<name>A0ABT5FC30_9GAMM</name>